<gene>
    <name evidence="1" type="ORF">V6N12_024131</name>
</gene>
<proteinExistence type="predicted"/>
<protein>
    <submittedName>
        <fullName evidence="1">Uncharacterized protein</fullName>
    </submittedName>
</protein>
<name>A0ABR2FZP7_9ROSI</name>
<dbReference type="EMBL" id="JBBPBM010000004">
    <property type="protein sequence ID" value="KAK8589740.1"/>
    <property type="molecule type" value="Genomic_DNA"/>
</dbReference>
<comment type="caution">
    <text evidence="1">The sequence shown here is derived from an EMBL/GenBank/DDBJ whole genome shotgun (WGS) entry which is preliminary data.</text>
</comment>
<sequence length="73" mass="8049">MEVGGRRLVMQSPEREREIAIAENIPPKALYEVFFAFPRKEYGKRIKVIAVVSSSHGQVCDRGTGNAASLSSL</sequence>
<dbReference type="Proteomes" id="UP001472677">
    <property type="component" value="Unassembled WGS sequence"/>
</dbReference>
<reference evidence="1 2" key="1">
    <citation type="journal article" date="2024" name="G3 (Bethesda)">
        <title>Genome assembly of Hibiscus sabdariffa L. provides insights into metabolisms of medicinal natural products.</title>
        <authorList>
            <person name="Kim T."/>
        </authorList>
    </citation>
    <scope>NUCLEOTIDE SEQUENCE [LARGE SCALE GENOMIC DNA]</scope>
    <source>
        <strain evidence="1">TK-2024</strain>
        <tissue evidence="1">Old leaves</tissue>
    </source>
</reference>
<organism evidence="1 2">
    <name type="scientific">Hibiscus sabdariffa</name>
    <name type="common">roselle</name>
    <dbReference type="NCBI Taxonomy" id="183260"/>
    <lineage>
        <taxon>Eukaryota</taxon>
        <taxon>Viridiplantae</taxon>
        <taxon>Streptophyta</taxon>
        <taxon>Embryophyta</taxon>
        <taxon>Tracheophyta</taxon>
        <taxon>Spermatophyta</taxon>
        <taxon>Magnoliopsida</taxon>
        <taxon>eudicotyledons</taxon>
        <taxon>Gunneridae</taxon>
        <taxon>Pentapetalae</taxon>
        <taxon>rosids</taxon>
        <taxon>malvids</taxon>
        <taxon>Malvales</taxon>
        <taxon>Malvaceae</taxon>
        <taxon>Malvoideae</taxon>
        <taxon>Hibiscus</taxon>
    </lineage>
</organism>
<keyword evidence="2" id="KW-1185">Reference proteome</keyword>
<evidence type="ECO:0000313" key="2">
    <source>
        <dbReference type="Proteomes" id="UP001472677"/>
    </source>
</evidence>
<accession>A0ABR2FZP7</accession>
<evidence type="ECO:0000313" key="1">
    <source>
        <dbReference type="EMBL" id="KAK8589740.1"/>
    </source>
</evidence>